<name>A0A0C3RZW2_PHLG1</name>
<dbReference type="EMBL" id="KN840704">
    <property type="protein sequence ID" value="KIP02097.1"/>
    <property type="molecule type" value="Genomic_DNA"/>
</dbReference>
<reference evidence="2 3" key="1">
    <citation type="journal article" date="2014" name="PLoS Genet.">
        <title>Analysis of the Phlebiopsis gigantea genome, transcriptome and secretome provides insight into its pioneer colonization strategies of wood.</title>
        <authorList>
            <person name="Hori C."/>
            <person name="Ishida T."/>
            <person name="Igarashi K."/>
            <person name="Samejima M."/>
            <person name="Suzuki H."/>
            <person name="Master E."/>
            <person name="Ferreira P."/>
            <person name="Ruiz-Duenas F.J."/>
            <person name="Held B."/>
            <person name="Canessa P."/>
            <person name="Larrondo L.F."/>
            <person name="Schmoll M."/>
            <person name="Druzhinina I.S."/>
            <person name="Kubicek C.P."/>
            <person name="Gaskell J.A."/>
            <person name="Kersten P."/>
            <person name="St John F."/>
            <person name="Glasner J."/>
            <person name="Sabat G."/>
            <person name="Splinter BonDurant S."/>
            <person name="Syed K."/>
            <person name="Yadav J."/>
            <person name="Mgbeahuruike A.C."/>
            <person name="Kovalchuk A."/>
            <person name="Asiegbu F.O."/>
            <person name="Lackner G."/>
            <person name="Hoffmeister D."/>
            <person name="Rencoret J."/>
            <person name="Gutierrez A."/>
            <person name="Sun H."/>
            <person name="Lindquist E."/>
            <person name="Barry K."/>
            <person name="Riley R."/>
            <person name="Grigoriev I.V."/>
            <person name="Henrissat B."/>
            <person name="Kues U."/>
            <person name="Berka R.M."/>
            <person name="Martinez A.T."/>
            <person name="Covert S.F."/>
            <person name="Blanchette R.A."/>
            <person name="Cullen D."/>
        </authorList>
    </citation>
    <scope>NUCLEOTIDE SEQUENCE [LARGE SCALE GENOMIC DNA]</scope>
    <source>
        <strain evidence="2 3">11061_1 CR5-6</strain>
    </source>
</reference>
<feature type="region of interest" description="Disordered" evidence="1">
    <location>
        <begin position="1"/>
        <end position="21"/>
    </location>
</feature>
<evidence type="ECO:0000313" key="2">
    <source>
        <dbReference type="EMBL" id="KIP02097.1"/>
    </source>
</evidence>
<keyword evidence="3" id="KW-1185">Reference proteome</keyword>
<dbReference type="HOGENOM" id="CLU_2027575_0_0_1"/>
<protein>
    <submittedName>
        <fullName evidence="2">Uncharacterized protein</fullName>
    </submittedName>
</protein>
<gene>
    <name evidence="2" type="ORF">PHLGIDRAFT_20535</name>
</gene>
<accession>A0A0C3RZW2</accession>
<dbReference type="Proteomes" id="UP000053257">
    <property type="component" value="Unassembled WGS sequence"/>
</dbReference>
<evidence type="ECO:0000313" key="3">
    <source>
        <dbReference type="Proteomes" id="UP000053257"/>
    </source>
</evidence>
<organism evidence="2 3">
    <name type="scientific">Phlebiopsis gigantea (strain 11061_1 CR5-6)</name>
    <name type="common">White-rot fungus</name>
    <name type="synonym">Peniophora gigantea</name>
    <dbReference type="NCBI Taxonomy" id="745531"/>
    <lineage>
        <taxon>Eukaryota</taxon>
        <taxon>Fungi</taxon>
        <taxon>Dikarya</taxon>
        <taxon>Basidiomycota</taxon>
        <taxon>Agaricomycotina</taxon>
        <taxon>Agaricomycetes</taxon>
        <taxon>Polyporales</taxon>
        <taxon>Phanerochaetaceae</taxon>
        <taxon>Phlebiopsis</taxon>
    </lineage>
</organism>
<proteinExistence type="predicted"/>
<sequence length="122" mass="13121">MEHYRAKRPRPAPIPVDGEGVLGLPEAHRSALSSLSGIKTDTDVSLPPAPLFRPTTFWRNTKRSGVTGASYSPGCYLVRRSTFVAAGLTLDNPTTDLSAFAVESRVGVVFLPPDTNSEPPRT</sequence>
<dbReference type="AlphaFoldDB" id="A0A0C3RZW2"/>
<feature type="compositionally biased region" description="Basic residues" evidence="1">
    <location>
        <begin position="1"/>
        <end position="10"/>
    </location>
</feature>
<evidence type="ECO:0000256" key="1">
    <source>
        <dbReference type="SAM" id="MobiDB-lite"/>
    </source>
</evidence>
<dbReference type="OrthoDB" id="3269515at2759"/>